<feature type="compositionally biased region" description="Basic and acidic residues" evidence="1">
    <location>
        <begin position="69"/>
        <end position="88"/>
    </location>
</feature>
<proteinExistence type="predicted"/>
<dbReference type="OrthoDB" id="6513042at2759"/>
<feature type="region of interest" description="Disordered" evidence="1">
    <location>
        <begin position="186"/>
        <end position="207"/>
    </location>
</feature>
<dbReference type="PANTHER" id="PTHR10887">
    <property type="entry name" value="DNA2/NAM7 HELICASE FAMILY"/>
    <property type="match status" value="1"/>
</dbReference>
<comment type="caution">
    <text evidence="3">The sequence shown here is derived from an EMBL/GenBank/DDBJ whole genome shotgun (WGS) entry which is preliminary data.</text>
</comment>
<name>A0A9N8D6E4_9STRA</name>
<feature type="compositionally biased region" description="Low complexity" evidence="1">
    <location>
        <begin position="50"/>
        <end position="65"/>
    </location>
</feature>
<keyword evidence="3" id="KW-0378">Hydrolase</keyword>
<dbReference type="InterPro" id="IPR045055">
    <property type="entry name" value="DNA2/NAM7-like"/>
</dbReference>
<sequence>MSETNKDVPTEVAIDKKPQVASEANSVVSVSSSASSSSVAKEDAPTADVTASTKDATMTDAATASNGDTSDKDMTQKVDDSSTAAEEKKDDDEAEILLGKKFLALFQYVVQAEEFQKSPKSFFCKDFDQSSSDWTANHFLMNDDKGDDCDVILTSYEWDPVTEKLGWRDKVAKSAAASGDLDDDAAGWIKMPCPQTSSGEKPKVTEDSDDDLRGYLVHIRDRNSARFPGCNEDLNNMVPLLRSDDIPPPAEGYEEIRAFIKYAVEHTNSSSSACMMPIYEKLHRWENKSTSLEMVVGIGHVRMVYTSKKEHQPQIVNGYLFEVPMQTSLQRGDNGSMEIWVRPTKDASISLNAEVMSAIICGGGGNSHYMEMLDRLVAKTNVASIRLDNADSYKEFLQSAQALSCRGEVRSVNHPDVHVPRDLQAMVITDAWCLLTRKKRSTVFSKDARNLMEAFEQKQLAISEPMRALLSGPVSLAKYFTEDTLSEEDRKIREDRLVYTLPVSESQRMAVVRLLVNGEPVFILEGPPGTGKTHSIVNVAATALSEGKTVIVVSSNSRALRAFLEKLPPKLRALALDMSCCKEEGMLEFQQALETLYKNFQNPKTVQNKAKLEKHIAKKKHDLGAMLQQVQADSQAKRLLVEDVNLNSALEHVLDFSTKAPWLLKFAFAGDSVATDVLDSLRDTEAVSFRGIEGVSDDDEFYTLVEKKSAEVLSTVNASSTFKLKSMLTESEKKLSLIKVGGRTPSSPADWQCAFAALKFRKACAEYSKEDSFVEEDIFCNEGTTFFQAEFSALLKHVRELKDAVDSLASNELKQILLAAAKESPGGRMLQDQCRELTKEIHALESELLYAKVVASLKAKLDDNAMSMLKQLCLRARKLTAGASTSTSERSSRHFEAFTAMFKEAANFMPFLVMTTDQVSSCLPPNHSCDIGIMDEASQSNCTALTFMARCKQVLVVGDDKQVSPSQVGLGEERIRALTACLPDIPTKNQLLPEYSFFDLFQAAFPKSSAVLYEHYRCLPEIIAISNDLWYFSDLIPLRLASRSGAVRNLRVKGTRCPKKKTNWAEAEMISDLIIDRIRSTANKDEYQSIGAISMGGVEQCKLIKELIAEKVDPVIDDFGSDVVDRHNILVGTPQEFQGAERDVIYLSGVHSSPTKAGQKLVAEKGDSWKSWNVALTRARDELIFCNSYGIKDVKTSDNRQKILRKISQPGKAKEESKLLMLDSAPLAEKVSAALASALKQEGYLVEKKGGKIWSDSLCIGSPIDGVSNCALLCIENGGESKDEWQTAVDQQHSLEGAGRACLRVDCLGFVLNHAAALQDILTFLNKSGLPKPGKHSFEDIAATGTAKKRKVESGA</sequence>
<dbReference type="InterPro" id="IPR027417">
    <property type="entry name" value="P-loop_NTPase"/>
</dbReference>
<dbReference type="Pfam" id="PF13604">
    <property type="entry name" value="AAA_30"/>
    <property type="match status" value="1"/>
</dbReference>
<dbReference type="Proteomes" id="UP001153069">
    <property type="component" value="Unassembled WGS sequence"/>
</dbReference>
<keyword evidence="4" id="KW-1185">Reference proteome</keyword>
<keyword evidence="3" id="KW-0067">ATP-binding</keyword>
<reference evidence="3" key="1">
    <citation type="submission" date="2020-06" db="EMBL/GenBank/DDBJ databases">
        <authorList>
            <consortium name="Plant Systems Biology data submission"/>
        </authorList>
    </citation>
    <scope>NUCLEOTIDE SEQUENCE</scope>
    <source>
        <strain evidence="3">D6</strain>
    </source>
</reference>
<protein>
    <submittedName>
        <fullName evidence="3">Inherit from COG: Helicase</fullName>
    </submittedName>
</protein>
<dbReference type="EMBL" id="CAICTM010000016">
    <property type="protein sequence ID" value="CAB9497242.1"/>
    <property type="molecule type" value="Genomic_DNA"/>
</dbReference>
<accession>A0A9N8D6E4</accession>
<evidence type="ECO:0000313" key="3">
    <source>
        <dbReference type="EMBL" id="CAB9497242.1"/>
    </source>
</evidence>
<dbReference type="GO" id="GO:0004386">
    <property type="term" value="F:helicase activity"/>
    <property type="evidence" value="ECO:0007669"/>
    <property type="project" value="UniProtKB-KW"/>
</dbReference>
<keyword evidence="3" id="KW-0547">Nucleotide-binding</keyword>
<gene>
    <name evidence="3" type="ORF">SEMRO_16_G011930.1</name>
</gene>
<organism evidence="3 4">
    <name type="scientific">Seminavis robusta</name>
    <dbReference type="NCBI Taxonomy" id="568900"/>
    <lineage>
        <taxon>Eukaryota</taxon>
        <taxon>Sar</taxon>
        <taxon>Stramenopiles</taxon>
        <taxon>Ochrophyta</taxon>
        <taxon>Bacillariophyta</taxon>
        <taxon>Bacillariophyceae</taxon>
        <taxon>Bacillariophycidae</taxon>
        <taxon>Naviculales</taxon>
        <taxon>Naviculaceae</taxon>
        <taxon>Seminavis</taxon>
    </lineage>
</organism>
<dbReference type="Pfam" id="PF13087">
    <property type="entry name" value="AAA_12"/>
    <property type="match status" value="1"/>
</dbReference>
<dbReference type="SUPFAM" id="SSF52540">
    <property type="entry name" value="P-loop containing nucleoside triphosphate hydrolases"/>
    <property type="match status" value="1"/>
</dbReference>
<evidence type="ECO:0000259" key="2">
    <source>
        <dbReference type="Pfam" id="PF13087"/>
    </source>
</evidence>
<evidence type="ECO:0000256" key="1">
    <source>
        <dbReference type="SAM" id="MobiDB-lite"/>
    </source>
</evidence>
<dbReference type="InterPro" id="IPR041679">
    <property type="entry name" value="DNA2/NAM7-like_C"/>
</dbReference>
<keyword evidence="3" id="KW-0347">Helicase</keyword>
<feature type="domain" description="DNA2/NAM7 helicase-like C-terminal" evidence="2">
    <location>
        <begin position="995"/>
        <end position="1185"/>
    </location>
</feature>
<feature type="compositionally biased region" description="Basic and acidic residues" evidence="1">
    <location>
        <begin position="1"/>
        <end position="18"/>
    </location>
</feature>
<dbReference type="Gene3D" id="3.40.50.300">
    <property type="entry name" value="P-loop containing nucleotide triphosphate hydrolases"/>
    <property type="match status" value="3"/>
</dbReference>
<feature type="compositionally biased region" description="Low complexity" evidence="1">
    <location>
        <begin position="20"/>
        <end position="39"/>
    </location>
</feature>
<evidence type="ECO:0000313" key="4">
    <source>
        <dbReference type="Proteomes" id="UP001153069"/>
    </source>
</evidence>
<feature type="region of interest" description="Disordered" evidence="1">
    <location>
        <begin position="1"/>
        <end position="90"/>
    </location>
</feature>